<proteinExistence type="predicted"/>
<accession>A0ABY7WVH8</accession>
<organism evidence="1 2">
    <name type="scientific">Exiguobacterium marinum</name>
    <dbReference type="NCBI Taxonomy" id="273528"/>
    <lineage>
        <taxon>Bacteria</taxon>
        <taxon>Bacillati</taxon>
        <taxon>Bacillota</taxon>
        <taxon>Bacilli</taxon>
        <taxon>Bacillales</taxon>
        <taxon>Bacillales Family XII. Incertae Sedis</taxon>
        <taxon>Exiguobacterium</taxon>
    </lineage>
</organism>
<evidence type="ECO:0000313" key="2">
    <source>
        <dbReference type="Proteomes" id="UP001213680"/>
    </source>
</evidence>
<dbReference type="RefSeq" id="WP_274356260.1">
    <property type="nucleotide sequence ID" value="NZ_CP118099.1"/>
</dbReference>
<dbReference type="Proteomes" id="UP001213680">
    <property type="component" value="Chromosome"/>
</dbReference>
<keyword evidence="2" id="KW-1185">Reference proteome</keyword>
<dbReference type="EMBL" id="CP118099">
    <property type="protein sequence ID" value="WDH74889.1"/>
    <property type="molecule type" value="Genomic_DNA"/>
</dbReference>
<evidence type="ECO:0000313" key="1">
    <source>
        <dbReference type="EMBL" id="WDH74889.1"/>
    </source>
</evidence>
<reference evidence="1 2" key="1">
    <citation type="submission" date="2023-02" db="EMBL/GenBank/DDBJ databases">
        <title>A bacterium isolated from plastisphere.</title>
        <authorList>
            <person name="Sun Y."/>
        </authorList>
    </citation>
    <scope>NUCLEOTIDE SEQUENCE [LARGE SCALE GENOMIC DNA]</scope>
    <source>
        <strain evidence="2">a-1</strain>
    </source>
</reference>
<gene>
    <name evidence="1" type="ORF">PTI97_08620</name>
</gene>
<name>A0ABY7WVH8_9BACL</name>
<protein>
    <submittedName>
        <fullName evidence="1">Uncharacterized protein</fullName>
    </submittedName>
</protein>
<sequence length="189" mass="21847">MNVLQVDPNRYDVWNAFPAYFLEQSPVYVKGKVTTPTAFIEVIGHGIVAEAEILLEEKIMRPDDPYWLGDGVEGLATYSLVDLLQLHFHHPLLKIGMYQVDEPYESMRKKWNDGYHVPSSKWTKETYEAHIFREKLFAPLPQSTMCSICQTDLAVRYGSDAIKLMEYHLSDEHGIWICPTCHKAIHTLY</sequence>